<comment type="caution">
    <text evidence="1">The sequence shown here is derived from an EMBL/GenBank/DDBJ whole genome shotgun (WGS) entry which is preliminary data.</text>
</comment>
<dbReference type="AlphaFoldDB" id="A0AAW2GN27"/>
<evidence type="ECO:0000313" key="1">
    <source>
        <dbReference type="EMBL" id="KAL0128569.1"/>
    </source>
</evidence>
<dbReference type="EMBL" id="JADYXP020000003">
    <property type="protein sequence ID" value="KAL0128569.1"/>
    <property type="molecule type" value="Genomic_DNA"/>
</dbReference>
<gene>
    <name evidence="1" type="ORF">PUN28_003724</name>
</gene>
<protein>
    <submittedName>
        <fullName evidence="1">Uncharacterized protein</fullName>
    </submittedName>
</protein>
<dbReference type="Pfam" id="PF03564">
    <property type="entry name" value="DUF1759"/>
    <property type="match status" value="1"/>
</dbReference>
<name>A0AAW2GN27_9HYME</name>
<organism evidence="1 2">
    <name type="scientific">Cardiocondyla obscurior</name>
    <dbReference type="NCBI Taxonomy" id="286306"/>
    <lineage>
        <taxon>Eukaryota</taxon>
        <taxon>Metazoa</taxon>
        <taxon>Ecdysozoa</taxon>
        <taxon>Arthropoda</taxon>
        <taxon>Hexapoda</taxon>
        <taxon>Insecta</taxon>
        <taxon>Pterygota</taxon>
        <taxon>Neoptera</taxon>
        <taxon>Endopterygota</taxon>
        <taxon>Hymenoptera</taxon>
        <taxon>Apocrita</taxon>
        <taxon>Aculeata</taxon>
        <taxon>Formicoidea</taxon>
        <taxon>Formicidae</taxon>
        <taxon>Myrmicinae</taxon>
        <taxon>Cardiocondyla</taxon>
    </lineage>
</organism>
<dbReference type="Proteomes" id="UP001430953">
    <property type="component" value="Unassembled WGS sequence"/>
</dbReference>
<proteinExistence type="predicted"/>
<keyword evidence="2" id="KW-1185">Reference proteome</keyword>
<accession>A0AAW2GN27</accession>
<dbReference type="InterPro" id="IPR005312">
    <property type="entry name" value="DUF1759"/>
</dbReference>
<reference evidence="1 2" key="1">
    <citation type="submission" date="2023-03" db="EMBL/GenBank/DDBJ databases">
        <title>High recombination rates correlate with genetic variation in Cardiocondyla obscurior ants.</title>
        <authorList>
            <person name="Errbii M."/>
        </authorList>
    </citation>
    <scope>NUCLEOTIDE SEQUENCE [LARGE SCALE GENOMIC DNA]</scope>
    <source>
        <strain evidence="1">Alpha-2009</strain>
        <tissue evidence="1">Whole body</tissue>
    </source>
</reference>
<evidence type="ECO:0000313" key="2">
    <source>
        <dbReference type="Proteomes" id="UP001430953"/>
    </source>
</evidence>
<sequence length="157" mass="17995">MKLRKEKTESVAISASSVARSQPKPTIKFSGRFQDWDAFRTKFRTTILEDESMSEPQKIELLDDSLSGEALKIFDNTLAIGGNLQSVWTKLNDYFGNLQTQVRSTVTSFLNLPVVRSGSETQLRGLLREVKETRNFLRHLERDVERNDFFIHAVISK</sequence>